<protein>
    <submittedName>
        <fullName evidence="2">Uncharacterized protein</fullName>
    </submittedName>
</protein>
<accession>A0A1Y2GU16</accession>
<dbReference type="EMBL" id="MCFF01000011">
    <property type="protein sequence ID" value="ORZ21839.1"/>
    <property type="molecule type" value="Genomic_DNA"/>
</dbReference>
<evidence type="ECO:0000313" key="3">
    <source>
        <dbReference type="Proteomes" id="UP000193648"/>
    </source>
</evidence>
<gene>
    <name evidence="2" type="ORF">BCR41DRAFT_369331</name>
</gene>
<feature type="compositionally biased region" description="Basic and acidic residues" evidence="1">
    <location>
        <begin position="75"/>
        <end position="84"/>
    </location>
</feature>
<feature type="compositionally biased region" description="Basic and acidic residues" evidence="1">
    <location>
        <begin position="167"/>
        <end position="176"/>
    </location>
</feature>
<feature type="compositionally biased region" description="Polar residues" evidence="1">
    <location>
        <begin position="1"/>
        <end position="10"/>
    </location>
</feature>
<dbReference type="GeneID" id="33568289"/>
<feature type="compositionally biased region" description="Basic and acidic residues" evidence="1">
    <location>
        <begin position="126"/>
        <end position="152"/>
    </location>
</feature>
<name>A0A1Y2GU16_9FUNG</name>
<proteinExistence type="predicted"/>
<dbReference type="AlphaFoldDB" id="A0A1Y2GU16"/>
<keyword evidence="3" id="KW-1185">Reference proteome</keyword>
<evidence type="ECO:0000256" key="1">
    <source>
        <dbReference type="SAM" id="MobiDB-lite"/>
    </source>
</evidence>
<dbReference type="OrthoDB" id="2442703at2759"/>
<reference evidence="2 3" key="1">
    <citation type="submission" date="2016-07" db="EMBL/GenBank/DDBJ databases">
        <title>Pervasive Adenine N6-methylation of Active Genes in Fungi.</title>
        <authorList>
            <consortium name="DOE Joint Genome Institute"/>
            <person name="Mondo S.J."/>
            <person name="Dannebaum R.O."/>
            <person name="Kuo R.C."/>
            <person name="Labutti K."/>
            <person name="Haridas S."/>
            <person name="Kuo A."/>
            <person name="Salamov A."/>
            <person name="Ahrendt S.R."/>
            <person name="Lipzen A."/>
            <person name="Sullivan W."/>
            <person name="Andreopoulos W.B."/>
            <person name="Clum A."/>
            <person name="Lindquist E."/>
            <person name="Daum C."/>
            <person name="Ramamoorthy G.K."/>
            <person name="Gryganskyi A."/>
            <person name="Culley D."/>
            <person name="Magnuson J.K."/>
            <person name="James T.Y."/>
            <person name="O'Malley M.A."/>
            <person name="Stajich J.E."/>
            <person name="Spatafora J.W."/>
            <person name="Visel A."/>
            <person name="Grigoriev I.V."/>
        </authorList>
    </citation>
    <scope>NUCLEOTIDE SEQUENCE [LARGE SCALE GENOMIC DNA]</scope>
    <source>
        <strain evidence="2 3">NRRL 3116</strain>
    </source>
</reference>
<feature type="compositionally biased region" description="Acidic residues" evidence="1">
    <location>
        <begin position="154"/>
        <end position="166"/>
    </location>
</feature>
<comment type="caution">
    <text evidence="2">The sequence shown here is derived from an EMBL/GenBank/DDBJ whole genome shotgun (WGS) entry which is preliminary data.</text>
</comment>
<sequence>MPASTSQSIPNRPGRPRKDPPLSLSEDIDKQRKSRGRPPKARDASTEPSTPPASESSAEQDVHSPPSTPSTTKDMQMDVDKEDILQSSPQTATRRSNLQRQNTRRSTSHSKDDDPSFRRSSPNSVRSEKSETPEQIQDHVSHTQVNEDHGNEEASNESDEDEAESDDDHRGQESVKGKQQKAATPSKRRLRSSKLMPSVVAHLAADSVGLTVDQIMDEYTEEQQLLRANASATEALARFFRQGIEDSESLHADMVDAHDYELIRHTFGGMLIAKDESSDDDDNLTKDLKRKHRKAKQDLMSVSAEYKEAKRSMTIQMSAQLDKEEAQIKAGTHPELLAELKAIEERRQMRIRIGQAQRTYLQLMWDLNFQAVCKAANDQYHV</sequence>
<organism evidence="2 3">
    <name type="scientific">Lobosporangium transversale</name>
    <dbReference type="NCBI Taxonomy" id="64571"/>
    <lineage>
        <taxon>Eukaryota</taxon>
        <taxon>Fungi</taxon>
        <taxon>Fungi incertae sedis</taxon>
        <taxon>Mucoromycota</taxon>
        <taxon>Mortierellomycotina</taxon>
        <taxon>Mortierellomycetes</taxon>
        <taxon>Mortierellales</taxon>
        <taxon>Mortierellaceae</taxon>
        <taxon>Lobosporangium</taxon>
    </lineage>
</organism>
<feature type="region of interest" description="Disordered" evidence="1">
    <location>
        <begin position="1"/>
        <end position="194"/>
    </location>
</feature>
<dbReference type="RefSeq" id="XP_021883090.1">
    <property type="nucleotide sequence ID" value="XM_022026446.1"/>
</dbReference>
<feature type="compositionally biased region" description="Polar residues" evidence="1">
    <location>
        <begin position="85"/>
        <end position="101"/>
    </location>
</feature>
<dbReference type="InParanoid" id="A0A1Y2GU16"/>
<dbReference type="Proteomes" id="UP000193648">
    <property type="component" value="Unassembled WGS sequence"/>
</dbReference>
<feature type="compositionally biased region" description="Low complexity" evidence="1">
    <location>
        <begin position="46"/>
        <end position="59"/>
    </location>
</feature>
<evidence type="ECO:0000313" key="2">
    <source>
        <dbReference type="EMBL" id="ORZ21839.1"/>
    </source>
</evidence>